<dbReference type="PANTHER" id="PTHR37984">
    <property type="entry name" value="PROTEIN CBG26694"/>
    <property type="match status" value="1"/>
</dbReference>
<evidence type="ECO:0000313" key="3">
    <source>
        <dbReference type="Proteomes" id="UP000235145"/>
    </source>
</evidence>
<keyword evidence="3" id="KW-1185">Reference proteome</keyword>
<sequence>MRPGDEWKTTFKTRDGLYEWMVMPFGLSNAPSTFMRLINHIFKSLIGQCIVVYFDEILVFSLDLKHHLIHLKQVFTILRDQKLYANHDKCCFLSPEVLFLGYLISWKGIHMDESKIKAITTWSTPKTIHEIRSFRGLASFYRQFICNFSTIVAPNTDCLKGKTFCWTLIATAALKDLKLRITQAPVVALPNFQIIFQVDCEAPVIRIGGVLSQEGRPITFFMRQNRISSRTIKSSIPSSEASNFGDTIFYMRILFFFPITKHYGQHKLYPRHAK</sequence>
<feature type="domain" description="Reverse transcriptase" evidence="1">
    <location>
        <begin position="1"/>
        <end position="104"/>
    </location>
</feature>
<dbReference type="FunFam" id="3.30.70.270:FF:000003">
    <property type="entry name" value="Transposon Ty3-G Gag-Pol polyprotein"/>
    <property type="match status" value="1"/>
</dbReference>
<dbReference type="InterPro" id="IPR043502">
    <property type="entry name" value="DNA/RNA_pol_sf"/>
</dbReference>
<dbReference type="InterPro" id="IPR050951">
    <property type="entry name" value="Retrovirus_Pol_polyprotein"/>
</dbReference>
<dbReference type="PROSITE" id="PS50878">
    <property type="entry name" value="RT_POL"/>
    <property type="match status" value="1"/>
</dbReference>
<proteinExistence type="predicted"/>
<dbReference type="CDD" id="cd01647">
    <property type="entry name" value="RT_LTR"/>
    <property type="match status" value="1"/>
</dbReference>
<dbReference type="Gene3D" id="3.30.70.270">
    <property type="match status" value="2"/>
</dbReference>
<reference evidence="2 3" key="1">
    <citation type="journal article" date="2017" name="Nat. Commun.">
        <title>Genome assembly with in vitro proximity ligation data and whole-genome triplication in lettuce.</title>
        <authorList>
            <person name="Reyes-Chin-Wo S."/>
            <person name="Wang Z."/>
            <person name="Yang X."/>
            <person name="Kozik A."/>
            <person name="Arikit S."/>
            <person name="Song C."/>
            <person name="Xia L."/>
            <person name="Froenicke L."/>
            <person name="Lavelle D.O."/>
            <person name="Truco M.J."/>
            <person name="Xia R."/>
            <person name="Zhu S."/>
            <person name="Xu C."/>
            <person name="Xu H."/>
            <person name="Xu X."/>
            <person name="Cox K."/>
            <person name="Korf I."/>
            <person name="Meyers B.C."/>
            <person name="Michelmore R.W."/>
        </authorList>
    </citation>
    <scope>NUCLEOTIDE SEQUENCE [LARGE SCALE GENOMIC DNA]</scope>
    <source>
        <strain evidence="3">cv. Salinas</strain>
        <tissue evidence="2">Seedlings</tissue>
    </source>
</reference>
<organism evidence="2 3">
    <name type="scientific">Lactuca sativa</name>
    <name type="common">Garden lettuce</name>
    <dbReference type="NCBI Taxonomy" id="4236"/>
    <lineage>
        <taxon>Eukaryota</taxon>
        <taxon>Viridiplantae</taxon>
        <taxon>Streptophyta</taxon>
        <taxon>Embryophyta</taxon>
        <taxon>Tracheophyta</taxon>
        <taxon>Spermatophyta</taxon>
        <taxon>Magnoliopsida</taxon>
        <taxon>eudicotyledons</taxon>
        <taxon>Gunneridae</taxon>
        <taxon>Pentapetalae</taxon>
        <taxon>asterids</taxon>
        <taxon>campanulids</taxon>
        <taxon>Asterales</taxon>
        <taxon>Asteraceae</taxon>
        <taxon>Cichorioideae</taxon>
        <taxon>Cichorieae</taxon>
        <taxon>Lactucinae</taxon>
        <taxon>Lactuca</taxon>
    </lineage>
</organism>
<evidence type="ECO:0000259" key="1">
    <source>
        <dbReference type="PROSITE" id="PS50878"/>
    </source>
</evidence>
<dbReference type="InterPro" id="IPR000477">
    <property type="entry name" value="RT_dom"/>
</dbReference>
<dbReference type="PANTHER" id="PTHR37984:SF5">
    <property type="entry name" value="PROTEIN NYNRIN-LIKE"/>
    <property type="match status" value="1"/>
</dbReference>
<name>A0A9R1V6W8_LACSA</name>
<comment type="caution">
    <text evidence="2">The sequence shown here is derived from an EMBL/GenBank/DDBJ whole genome shotgun (WGS) entry which is preliminary data.</text>
</comment>
<dbReference type="EMBL" id="NBSK02000006">
    <property type="protein sequence ID" value="KAJ0201367.1"/>
    <property type="molecule type" value="Genomic_DNA"/>
</dbReference>
<accession>A0A9R1V6W8</accession>
<dbReference type="FunFam" id="3.30.70.270:FF:000063">
    <property type="entry name" value="Zinc knuckle domaincontaining protein"/>
    <property type="match status" value="1"/>
</dbReference>
<dbReference type="Proteomes" id="UP000235145">
    <property type="component" value="Unassembled WGS sequence"/>
</dbReference>
<protein>
    <recommendedName>
        <fullName evidence="1">Reverse transcriptase domain-containing protein</fullName>
    </recommendedName>
</protein>
<dbReference type="SUPFAM" id="SSF56672">
    <property type="entry name" value="DNA/RNA polymerases"/>
    <property type="match status" value="1"/>
</dbReference>
<evidence type="ECO:0000313" key="2">
    <source>
        <dbReference type="EMBL" id="KAJ0201367.1"/>
    </source>
</evidence>
<dbReference type="InterPro" id="IPR043128">
    <property type="entry name" value="Rev_trsase/Diguanyl_cyclase"/>
</dbReference>
<dbReference type="AlphaFoldDB" id="A0A9R1V6W8"/>
<dbReference type="Pfam" id="PF00078">
    <property type="entry name" value="RVT_1"/>
    <property type="match status" value="1"/>
</dbReference>
<gene>
    <name evidence="2" type="ORF">LSAT_V11C600300920</name>
</gene>